<dbReference type="EC" id="4.2.1.20" evidence="9"/>
<keyword evidence="6 9" id="KW-0057">Aromatic amino acid biosynthesis</keyword>
<evidence type="ECO:0000256" key="8">
    <source>
        <dbReference type="ARBA" id="ARBA00049047"/>
    </source>
</evidence>
<accession>A0A261SSG7</accession>
<dbReference type="GO" id="GO:0004834">
    <property type="term" value="F:tryptophan synthase activity"/>
    <property type="evidence" value="ECO:0007669"/>
    <property type="project" value="UniProtKB-UniRule"/>
</dbReference>
<dbReference type="InterPro" id="IPR013785">
    <property type="entry name" value="Aldolase_TIM"/>
</dbReference>
<gene>
    <name evidence="9" type="primary">trpA</name>
    <name evidence="11" type="ORF">CEG14_06835</name>
</gene>
<evidence type="ECO:0000256" key="9">
    <source>
        <dbReference type="HAMAP-Rule" id="MF_00131"/>
    </source>
</evidence>
<dbReference type="NCBIfam" id="TIGR00262">
    <property type="entry name" value="trpA"/>
    <property type="match status" value="1"/>
</dbReference>
<evidence type="ECO:0000256" key="6">
    <source>
        <dbReference type="ARBA" id="ARBA00023141"/>
    </source>
</evidence>
<evidence type="ECO:0000313" key="11">
    <source>
        <dbReference type="EMBL" id="OZI39233.1"/>
    </source>
</evidence>
<sequence length="286" mass="29846">MTSANQRIAAAFARVSDAGRAAALIPYIAAGDPAPVATVPLMHALVRAGADVIELGVPFSDPMADGPVIQRAAERAIAQGVGLARVLELVAEFRRTDADTPVVLMGYANPIEAMGQAAFAERASAAGVDGVLVVDYPPEEVEAFAALLDRAGIAPIFLLAPTSTDDRIEKVARVARGYVYYVSLKGVTGAGSLNTDDVAERLARIRRHVTIPVGVGFGIRDAESARRIAEHADAVVIGSKLIETIEQAVAKAPAAQQTEAAVLAAGEWLATIRQALDQVKRINAPA</sequence>
<evidence type="ECO:0000313" key="12">
    <source>
        <dbReference type="Proteomes" id="UP000217005"/>
    </source>
</evidence>
<dbReference type="HAMAP" id="MF_00131">
    <property type="entry name" value="Trp_synth_alpha"/>
    <property type="match status" value="1"/>
</dbReference>
<evidence type="ECO:0000256" key="2">
    <source>
        <dbReference type="ARBA" id="ARBA00004733"/>
    </source>
</evidence>
<evidence type="ECO:0000256" key="10">
    <source>
        <dbReference type="RuleBase" id="RU003662"/>
    </source>
</evidence>
<dbReference type="SUPFAM" id="SSF51366">
    <property type="entry name" value="Ribulose-phoshate binding barrel"/>
    <property type="match status" value="1"/>
</dbReference>
<evidence type="ECO:0000256" key="1">
    <source>
        <dbReference type="ARBA" id="ARBA00003365"/>
    </source>
</evidence>
<dbReference type="AlphaFoldDB" id="A0A261SSG7"/>
<protein>
    <recommendedName>
        <fullName evidence="9">Tryptophan synthase alpha chain</fullName>
        <ecNumber evidence="9">4.2.1.20</ecNumber>
    </recommendedName>
</protein>
<comment type="caution">
    <text evidence="11">The sequence shown here is derived from an EMBL/GenBank/DDBJ whole genome shotgun (WGS) entry which is preliminary data.</text>
</comment>
<dbReference type="InterPro" id="IPR002028">
    <property type="entry name" value="Trp_synthase_suA"/>
</dbReference>
<proteinExistence type="inferred from homology"/>
<reference evidence="11 12" key="1">
    <citation type="submission" date="2017-05" db="EMBL/GenBank/DDBJ databases">
        <title>Complete and WGS of Bordetella genogroups.</title>
        <authorList>
            <person name="Spilker T."/>
            <person name="LiPuma J."/>
        </authorList>
    </citation>
    <scope>NUCLEOTIDE SEQUENCE [LARGE SCALE GENOMIC DNA]</scope>
    <source>
        <strain evidence="11 12">AU17610</strain>
    </source>
</reference>
<feature type="active site" description="Proton acceptor" evidence="9">
    <location>
        <position position="54"/>
    </location>
</feature>
<dbReference type="PANTHER" id="PTHR43406:SF1">
    <property type="entry name" value="TRYPTOPHAN SYNTHASE ALPHA CHAIN, CHLOROPLASTIC"/>
    <property type="match status" value="1"/>
</dbReference>
<dbReference type="OrthoDB" id="9804578at2"/>
<evidence type="ECO:0000256" key="3">
    <source>
        <dbReference type="ARBA" id="ARBA00011270"/>
    </source>
</evidence>
<name>A0A261SSG7_9BORD</name>
<dbReference type="FunFam" id="3.20.20.70:FF:000037">
    <property type="entry name" value="Tryptophan synthase alpha chain"/>
    <property type="match status" value="1"/>
</dbReference>
<comment type="similarity">
    <text evidence="9 10">Belongs to the TrpA family.</text>
</comment>
<feature type="active site" description="Proton acceptor" evidence="9">
    <location>
        <position position="65"/>
    </location>
</feature>
<organism evidence="11 12">
    <name type="scientific">Bordetella genomosp. 1</name>
    <dbReference type="NCBI Taxonomy" id="1395607"/>
    <lineage>
        <taxon>Bacteria</taxon>
        <taxon>Pseudomonadati</taxon>
        <taxon>Pseudomonadota</taxon>
        <taxon>Betaproteobacteria</taxon>
        <taxon>Burkholderiales</taxon>
        <taxon>Alcaligenaceae</taxon>
        <taxon>Bordetella</taxon>
    </lineage>
</organism>
<comment type="catalytic activity">
    <reaction evidence="8 9">
        <text>(1S,2R)-1-C-(indol-3-yl)glycerol 3-phosphate + L-serine = D-glyceraldehyde 3-phosphate + L-tryptophan + H2O</text>
        <dbReference type="Rhea" id="RHEA:10532"/>
        <dbReference type="ChEBI" id="CHEBI:15377"/>
        <dbReference type="ChEBI" id="CHEBI:33384"/>
        <dbReference type="ChEBI" id="CHEBI:57912"/>
        <dbReference type="ChEBI" id="CHEBI:58866"/>
        <dbReference type="ChEBI" id="CHEBI:59776"/>
        <dbReference type="EC" id="4.2.1.20"/>
    </reaction>
</comment>
<dbReference type="PROSITE" id="PS00167">
    <property type="entry name" value="TRP_SYNTHASE_ALPHA"/>
    <property type="match status" value="1"/>
</dbReference>
<evidence type="ECO:0000256" key="7">
    <source>
        <dbReference type="ARBA" id="ARBA00023239"/>
    </source>
</evidence>
<evidence type="ECO:0000256" key="5">
    <source>
        <dbReference type="ARBA" id="ARBA00022822"/>
    </source>
</evidence>
<dbReference type="Gene3D" id="3.20.20.70">
    <property type="entry name" value="Aldolase class I"/>
    <property type="match status" value="1"/>
</dbReference>
<evidence type="ECO:0000256" key="4">
    <source>
        <dbReference type="ARBA" id="ARBA00022605"/>
    </source>
</evidence>
<keyword evidence="7 9" id="KW-0456">Lyase</keyword>
<dbReference type="Pfam" id="PF00290">
    <property type="entry name" value="Trp_syntA"/>
    <property type="match status" value="1"/>
</dbReference>
<keyword evidence="5 9" id="KW-0822">Tryptophan biosynthesis</keyword>
<comment type="pathway">
    <text evidence="2 9">Amino-acid biosynthesis; L-tryptophan biosynthesis; L-tryptophan from chorismate: step 5/5.</text>
</comment>
<dbReference type="GO" id="GO:0005829">
    <property type="term" value="C:cytosol"/>
    <property type="evidence" value="ECO:0007669"/>
    <property type="project" value="TreeGrafter"/>
</dbReference>
<dbReference type="InterPro" id="IPR011060">
    <property type="entry name" value="RibuloseP-bd_barrel"/>
</dbReference>
<dbReference type="RefSeq" id="WP_094825605.1">
    <property type="nucleotide sequence ID" value="NZ_NEVL01000002.1"/>
</dbReference>
<dbReference type="UniPathway" id="UPA00035">
    <property type="reaction ID" value="UER00044"/>
</dbReference>
<comment type="subunit">
    <text evidence="3 9">Tetramer of two alpha and two beta chains.</text>
</comment>
<dbReference type="Proteomes" id="UP000217005">
    <property type="component" value="Unassembled WGS sequence"/>
</dbReference>
<dbReference type="EMBL" id="NEVL01000002">
    <property type="protein sequence ID" value="OZI39233.1"/>
    <property type="molecule type" value="Genomic_DNA"/>
</dbReference>
<keyword evidence="4 9" id="KW-0028">Amino-acid biosynthesis</keyword>
<dbReference type="InterPro" id="IPR018204">
    <property type="entry name" value="Trp_synthase_alpha_AS"/>
</dbReference>
<dbReference type="CDD" id="cd04724">
    <property type="entry name" value="Tryptophan_synthase_alpha"/>
    <property type="match status" value="1"/>
</dbReference>
<comment type="function">
    <text evidence="1 9">The alpha subunit is responsible for the aldol cleavage of indoleglycerol phosphate to indole and glyceraldehyde 3-phosphate.</text>
</comment>
<dbReference type="PANTHER" id="PTHR43406">
    <property type="entry name" value="TRYPTOPHAN SYNTHASE, ALPHA CHAIN"/>
    <property type="match status" value="1"/>
</dbReference>